<proteinExistence type="predicted"/>
<accession>A0ABP6Q9H3</accession>
<dbReference type="Pfam" id="PF06108">
    <property type="entry name" value="DUF952"/>
    <property type="match status" value="1"/>
</dbReference>
<evidence type="ECO:0000313" key="1">
    <source>
        <dbReference type="EMBL" id="GAA3213611.1"/>
    </source>
</evidence>
<dbReference type="Gene3D" id="3.20.170.20">
    <property type="entry name" value="Protein of unknown function DUF952"/>
    <property type="match status" value="1"/>
</dbReference>
<protein>
    <submittedName>
        <fullName evidence="1">DUF952 domain-containing protein</fullName>
    </submittedName>
</protein>
<organism evidence="1 2">
    <name type="scientific">Actinocorallia longicatena</name>
    <dbReference type="NCBI Taxonomy" id="111803"/>
    <lineage>
        <taxon>Bacteria</taxon>
        <taxon>Bacillati</taxon>
        <taxon>Actinomycetota</taxon>
        <taxon>Actinomycetes</taxon>
        <taxon>Streptosporangiales</taxon>
        <taxon>Thermomonosporaceae</taxon>
        <taxon>Actinocorallia</taxon>
    </lineage>
</organism>
<keyword evidence="2" id="KW-1185">Reference proteome</keyword>
<evidence type="ECO:0000313" key="2">
    <source>
        <dbReference type="Proteomes" id="UP001501237"/>
    </source>
</evidence>
<dbReference type="InterPro" id="IPR009297">
    <property type="entry name" value="DUF952"/>
</dbReference>
<dbReference type="Proteomes" id="UP001501237">
    <property type="component" value="Unassembled WGS sequence"/>
</dbReference>
<name>A0ABP6Q9H3_9ACTN</name>
<dbReference type="SUPFAM" id="SSF56399">
    <property type="entry name" value="ADP-ribosylation"/>
    <property type="match status" value="1"/>
</dbReference>
<dbReference type="EMBL" id="BAAAUV010000007">
    <property type="protein sequence ID" value="GAA3213611.1"/>
    <property type="molecule type" value="Genomic_DNA"/>
</dbReference>
<dbReference type="PANTHER" id="PTHR34129:SF1">
    <property type="entry name" value="DUF952 DOMAIN-CONTAINING PROTEIN"/>
    <property type="match status" value="1"/>
</dbReference>
<reference evidence="2" key="1">
    <citation type="journal article" date="2019" name="Int. J. Syst. Evol. Microbiol.">
        <title>The Global Catalogue of Microorganisms (GCM) 10K type strain sequencing project: providing services to taxonomists for standard genome sequencing and annotation.</title>
        <authorList>
            <consortium name="The Broad Institute Genomics Platform"/>
            <consortium name="The Broad Institute Genome Sequencing Center for Infectious Disease"/>
            <person name="Wu L."/>
            <person name="Ma J."/>
        </authorList>
    </citation>
    <scope>NUCLEOTIDE SEQUENCE [LARGE SCALE GENOMIC DNA]</scope>
    <source>
        <strain evidence="2">JCM 9377</strain>
    </source>
</reference>
<dbReference type="PANTHER" id="PTHR34129">
    <property type="entry name" value="BLR1139 PROTEIN"/>
    <property type="match status" value="1"/>
</dbReference>
<gene>
    <name evidence="1" type="ORF">GCM10010468_33770</name>
</gene>
<comment type="caution">
    <text evidence="1">The sequence shown here is derived from an EMBL/GenBank/DDBJ whole genome shotgun (WGS) entry which is preliminary data.</text>
</comment>
<sequence>MTPHEGSAPSLWHPPPHPVQSAGMSFIFHIADRTTWEQVTDVTPYTMSTIDKTLEEEGFIHCSATDTQVQTVLSTYYQGVEDLLLLVIDPRHLDVRFEPAGDDLYPHIYGPLPKSSVIEVRPLPNTR</sequence>